<organism evidence="6 7">
    <name type="scientific">Nocardiopsis ansamitocini</name>
    <dbReference type="NCBI Taxonomy" id="1670832"/>
    <lineage>
        <taxon>Bacteria</taxon>
        <taxon>Bacillati</taxon>
        <taxon>Actinomycetota</taxon>
        <taxon>Actinomycetes</taxon>
        <taxon>Streptosporangiales</taxon>
        <taxon>Nocardiopsidaceae</taxon>
        <taxon>Nocardiopsis</taxon>
    </lineage>
</organism>
<dbReference type="PROSITE" id="PS51084">
    <property type="entry name" value="HIT_2"/>
    <property type="match status" value="1"/>
</dbReference>
<evidence type="ECO:0000256" key="1">
    <source>
        <dbReference type="PIRSR" id="PIRSR601310-1"/>
    </source>
</evidence>
<dbReference type="AlphaFoldDB" id="A0A9W6UH66"/>
<dbReference type="Proteomes" id="UP001165092">
    <property type="component" value="Unassembled WGS sequence"/>
</dbReference>
<dbReference type="GO" id="GO:0006790">
    <property type="term" value="P:sulfur compound metabolic process"/>
    <property type="evidence" value="ECO:0007669"/>
    <property type="project" value="TreeGrafter"/>
</dbReference>
<protein>
    <submittedName>
        <fullName evidence="6">Hypothetical histidine triad protein</fullName>
    </submittedName>
</protein>
<dbReference type="PRINTS" id="PR00332">
    <property type="entry name" value="HISTRIAD"/>
</dbReference>
<dbReference type="Pfam" id="PF01230">
    <property type="entry name" value="HIT"/>
    <property type="match status" value="1"/>
</dbReference>
<evidence type="ECO:0000259" key="5">
    <source>
        <dbReference type="PROSITE" id="PS51084"/>
    </source>
</evidence>
<gene>
    <name evidence="6" type="ORF">Nans01_06600</name>
</gene>
<dbReference type="SUPFAM" id="SSF54197">
    <property type="entry name" value="HIT-like"/>
    <property type="match status" value="1"/>
</dbReference>
<feature type="region of interest" description="Disordered" evidence="4">
    <location>
        <begin position="106"/>
        <end position="129"/>
    </location>
</feature>
<dbReference type="PANTHER" id="PTHR47670">
    <property type="entry name" value="ADENYLYLSULFATASE HINT3"/>
    <property type="match status" value="1"/>
</dbReference>
<evidence type="ECO:0000256" key="4">
    <source>
        <dbReference type="SAM" id="MobiDB-lite"/>
    </source>
</evidence>
<dbReference type="Gene3D" id="3.30.428.10">
    <property type="entry name" value="HIT-like"/>
    <property type="match status" value="1"/>
</dbReference>
<feature type="short sequence motif" description="Histidine triad motif" evidence="2 3">
    <location>
        <begin position="92"/>
        <end position="96"/>
    </location>
</feature>
<dbReference type="InterPro" id="IPR036265">
    <property type="entry name" value="HIT-like_sf"/>
</dbReference>
<dbReference type="InterPro" id="IPR001310">
    <property type="entry name" value="Histidine_triad_HIT"/>
</dbReference>
<reference evidence="6" key="1">
    <citation type="submission" date="2023-02" db="EMBL/GenBank/DDBJ databases">
        <title>Nocardiopsis ansamitocini NBRC 112285.</title>
        <authorList>
            <person name="Ichikawa N."/>
            <person name="Sato H."/>
            <person name="Tonouchi N."/>
        </authorList>
    </citation>
    <scope>NUCLEOTIDE SEQUENCE</scope>
    <source>
        <strain evidence="6">NBRC 112285</strain>
    </source>
</reference>
<feature type="domain" description="HIT" evidence="5">
    <location>
        <begin position="6"/>
        <end position="107"/>
    </location>
</feature>
<dbReference type="PANTHER" id="PTHR47670:SF1">
    <property type="entry name" value="ADENYLYLSULFATASE HINT3"/>
    <property type="match status" value="1"/>
</dbReference>
<dbReference type="InterPro" id="IPR011146">
    <property type="entry name" value="HIT-like"/>
</dbReference>
<comment type="caution">
    <text evidence="6">The sequence shown here is derived from an EMBL/GenBank/DDBJ whole genome shotgun (WGS) entry which is preliminary data.</text>
</comment>
<dbReference type="EMBL" id="BSQG01000001">
    <property type="protein sequence ID" value="GLU46309.1"/>
    <property type="molecule type" value="Genomic_DNA"/>
</dbReference>
<proteinExistence type="predicted"/>
<dbReference type="GO" id="GO:0009150">
    <property type="term" value="P:purine ribonucleotide metabolic process"/>
    <property type="evidence" value="ECO:0007669"/>
    <property type="project" value="TreeGrafter"/>
</dbReference>
<evidence type="ECO:0000313" key="6">
    <source>
        <dbReference type="EMBL" id="GLU46309.1"/>
    </source>
</evidence>
<accession>A0A9W6UH66</accession>
<dbReference type="GO" id="GO:0047627">
    <property type="term" value="F:adenylylsulfatase activity"/>
    <property type="evidence" value="ECO:0007669"/>
    <property type="project" value="TreeGrafter"/>
</dbReference>
<evidence type="ECO:0000256" key="3">
    <source>
        <dbReference type="PROSITE-ProRule" id="PRU00464"/>
    </source>
</evidence>
<name>A0A9W6UH66_9ACTN</name>
<keyword evidence="7" id="KW-1185">Reference proteome</keyword>
<feature type="active site" description="Tele-AMP-histidine intermediate" evidence="1">
    <location>
        <position position="94"/>
    </location>
</feature>
<evidence type="ECO:0000313" key="7">
    <source>
        <dbReference type="Proteomes" id="UP001165092"/>
    </source>
</evidence>
<evidence type="ECO:0000256" key="2">
    <source>
        <dbReference type="PIRSR" id="PIRSR601310-3"/>
    </source>
</evidence>
<sequence length="129" mass="13854">MNPSCVFCQIVAGTRDATVMATWCDAIAIVPLNPVVAGHWLVIPRLHVPHAAADPSVSAAVMRRAAEVLAHTDDQANLITSIGPDATQTIAHLHIHIVPREARDGLALPWTPSTKDKEVNPGNNRPPRK</sequence>